<name>A0A507DG65_9FUNG</name>
<organism evidence="1 2">
    <name type="scientific">Synchytrium endobioticum</name>
    <dbReference type="NCBI Taxonomy" id="286115"/>
    <lineage>
        <taxon>Eukaryota</taxon>
        <taxon>Fungi</taxon>
        <taxon>Fungi incertae sedis</taxon>
        <taxon>Chytridiomycota</taxon>
        <taxon>Chytridiomycota incertae sedis</taxon>
        <taxon>Chytridiomycetes</taxon>
        <taxon>Synchytriales</taxon>
        <taxon>Synchytriaceae</taxon>
        <taxon>Synchytrium</taxon>
    </lineage>
</organism>
<proteinExistence type="predicted"/>
<evidence type="ECO:0000313" key="1">
    <source>
        <dbReference type="EMBL" id="TPX50554.1"/>
    </source>
</evidence>
<dbReference type="VEuPathDB" id="FungiDB:SeMB42_g02816"/>
<dbReference type="Proteomes" id="UP000320475">
    <property type="component" value="Unassembled WGS sequence"/>
</dbReference>
<dbReference type="EMBL" id="QEAM01000016">
    <property type="protein sequence ID" value="TPX50554.1"/>
    <property type="molecule type" value="Genomic_DNA"/>
</dbReference>
<dbReference type="AlphaFoldDB" id="A0A507DG65"/>
<comment type="caution">
    <text evidence="1">The sequence shown here is derived from an EMBL/GenBank/DDBJ whole genome shotgun (WGS) entry which is preliminary data.</text>
</comment>
<accession>A0A507DG65</accession>
<sequence length="274" mass="30977">MTVDFNIFRFAIVIAAIHMASVYALPLPQMNVDSLIPPQAPRDILQPFYFLGKPVANNQICNYVDGTPNMNDPGAFRAYLSWLIGRTSVIYQYVEEICRVGPNDLSKELGLLDELDSLTATDENFGTGFPNFPELGELGSGISLSMYQEMYKALYQFCIAKVAVRMCLAELLVRRLEPLPLKQELWQADREALGESVACFRQAFRLSMYRYAENFPRYDPRSGISNDASGEASFDKFHWFGLNCQPLPQDTGYSTTSNHFAHFRLFDDQNVTAA</sequence>
<gene>
    <name evidence="1" type="ORF">SeLEV6574_g00847</name>
</gene>
<evidence type="ECO:0000313" key="2">
    <source>
        <dbReference type="Proteomes" id="UP000320475"/>
    </source>
</evidence>
<protein>
    <submittedName>
        <fullName evidence="1">Uncharacterized protein</fullName>
    </submittedName>
</protein>
<reference evidence="1 2" key="1">
    <citation type="journal article" date="2019" name="Sci. Rep.">
        <title>Comparative genomics of chytrid fungi reveal insights into the obligate biotrophic and pathogenic lifestyle of Synchytrium endobioticum.</title>
        <authorList>
            <person name="van de Vossenberg B.T.L.H."/>
            <person name="Warris S."/>
            <person name="Nguyen H.D.T."/>
            <person name="van Gent-Pelzer M.P.E."/>
            <person name="Joly D.L."/>
            <person name="van de Geest H.C."/>
            <person name="Bonants P.J.M."/>
            <person name="Smith D.S."/>
            <person name="Levesque C.A."/>
            <person name="van der Lee T.A.J."/>
        </authorList>
    </citation>
    <scope>NUCLEOTIDE SEQUENCE [LARGE SCALE GENOMIC DNA]</scope>
    <source>
        <strain evidence="1 2">LEV6574</strain>
    </source>
</reference>